<dbReference type="SUPFAM" id="SSF50104">
    <property type="entry name" value="Translation proteins SH3-like domain"/>
    <property type="match status" value="1"/>
</dbReference>
<proteinExistence type="predicted"/>
<reference evidence="3" key="2">
    <citation type="submission" date="2015-01" db="EMBL/GenBank/DDBJ databases">
        <title>Evolutionary Origins and Diversification of the Mycorrhizal Mutualists.</title>
        <authorList>
            <consortium name="DOE Joint Genome Institute"/>
            <consortium name="Mycorrhizal Genomics Consortium"/>
            <person name="Kohler A."/>
            <person name="Kuo A."/>
            <person name="Nagy L.G."/>
            <person name="Floudas D."/>
            <person name="Copeland A."/>
            <person name="Barry K.W."/>
            <person name="Cichocki N."/>
            <person name="Veneault-Fourrey C."/>
            <person name="LaButti K."/>
            <person name="Lindquist E.A."/>
            <person name="Lipzen A."/>
            <person name="Lundell T."/>
            <person name="Morin E."/>
            <person name="Murat C."/>
            <person name="Riley R."/>
            <person name="Ohm R."/>
            <person name="Sun H."/>
            <person name="Tunlid A."/>
            <person name="Henrissat B."/>
            <person name="Grigoriev I.V."/>
            <person name="Hibbett D.S."/>
            <person name="Martin F."/>
        </authorList>
    </citation>
    <scope>NUCLEOTIDE SEQUENCE [LARGE SCALE GENOMIC DNA]</scope>
    <source>
        <strain evidence="3">LaAM-08-1</strain>
    </source>
</reference>
<dbReference type="EMBL" id="KN839340">
    <property type="protein sequence ID" value="KIJ89963.1"/>
    <property type="molecule type" value="Genomic_DNA"/>
</dbReference>
<sequence length="352" mass="39296">MTGQATAYILSYKWSQVRPELLKKWGSDQPSQNIFSANLAQQRYPQALWSKNRLSLFKGVLYDLDGYAILKALDTDMYTPKNAIPSAEEYSLFSTCSSIPADVREETVKQIISKSFCVDDAVKVIDGDSRGPFGHIIALREKDANLFLLLEGLISTIPLASLRKHLKIGDEVCIKSGTHKGITGHPLDENDLDPNQPNEDEEPNEDNQHAKEDKDQDEEENDHSKEDNDHDKEDNDHSDHDEQHNQHNNNEANEEEQDANPNPNVNTVGATHQRAMCAQATTNTTHQRDVPANATNTTMRQHATPTNTNPNTIDTNAATRQHAVPTGALIILCPSQSGWWTPHHHPDCENSS</sequence>
<dbReference type="Proteomes" id="UP000054477">
    <property type="component" value="Unassembled WGS sequence"/>
</dbReference>
<dbReference type="AlphaFoldDB" id="A0A0C9WQH1"/>
<dbReference type="OrthoDB" id="3057978at2759"/>
<evidence type="ECO:0000313" key="2">
    <source>
        <dbReference type="EMBL" id="KIJ89963.1"/>
    </source>
</evidence>
<accession>A0A0C9WQH1</accession>
<evidence type="ECO:0000256" key="1">
    <source>
        <dbReference type="SAM" id="MobiDB-lite"/>
    </source>
</evidence>
<reference evidence="2 3" key="1">
    <citation type="submission" date="2014-04" db="EMBL/GenBank/DDBJ databases">
        <authorList>
            <consortium name="DOE Joint Genome Institute"/>
            <person name="Kuo A."/>
            <person name="Kohler A."/>
            <person name="Nagy L.G."/>
            <person name="Floudas D."/>
            <person name="Copeland A."/>
            <person name="Barry K.W."/>
            <person name="Cichocki N."/>
            <person name="Veneault-Fourrey C."/>
            <person name="LaButti K."/>
            <person name="Lindquist E.A."/>
            <person name="Lipzen A."/>
            <person name="Lundell T."/>
            <person name="Morin E."/>
            <person name="Murat C."/>
            <person name="Sun H."/>
            <person name="Tunlid A."/>
            <person name="Henrissat B."/>
            <person name="Grigoriev I.V."/>
            <person name="Hibbett D.S."/>
            <person name="Martin F."/>
            <person name="Nordberg H.P."/>
            <person name="Cantor M.N."/>
            <person name="Hua S.X."/>
        </authorList>
    </citation>
    <scope>NUCLEOTIDE SEQUENCE [LARGE SCALE GENOMIC DNA]</scope>
    <source>
        <strain evidence="2 3">LaAM-08-1</strain>
    </source>
</reference>
<dbReference type="InterPro" id="IPR008991">
    <property type="entry name" value="Translation_prot_SH3-like_sf"/>
</dbReference>
<dbReference type="STRING" id="1095629.A0A0C9WQH1"/>
<gene>
    <name evidence="2" type="ORF">K443DRAFT_15638</name>
</gene>
<feature type="compositionally biased region" description="Basic and acidic residues" evidence="1">
    <location>
        <begin position="222"/>
        <end position="245"/>
    </location>
</feature>
<keyword evidence="3" id="KW-1185">Reference proteome</keyword>
<feature type="region of interest" description="Disordered" evidence="1">
    <location>
        <begin position="178"/>
        <end position="268"/>
    </location>
</feature>
<protein>
    <submittedName>
        <fullName evidence="2">Uncharacterized protein</fullName>
    </submittedName>
</protein>
<organism evidence="2 3">
    <name type="scientific">Laccaria amethystina LaAM-08-1</name>
    <dbReference type="NCBI Taxonomy" id="1095629"/>
    <lineage>
        <taxon>Eukaryota</taxon>
        <taxon>Fungi</taxon>
        <taxon>Dikarya</taxon>
        <taxon>Basidiomycota</taxon>
        <taxon>Agaricomycotina</taxon>
        <taxon>Agaricomycetes</taxon>
        <taxon>Agaricomycetidae</taxon>
        <taxon>Agaricales</taxon>
        <taxon>Agaricineae</taxon>
        <taxon>Hydnangiaceae</taxon>
        <taxon>Laccaria</taxon>
    </lineage>
</organism>
<name>A0A0C9WQH1_9AGAR</name>
<evidence type="ECO:0000313" key="3">
    <source>
        <dbReference type="Proteomes" id="UP000054477"/>
    </source>
</evidence>
<dbReference type="HOGENOM" id="CLU_787699_0_0_1"/>